<dbReference type="SUPFAM" id="SSF55103">
    <property type="entry name" value="FAD-linked oxidases, C-terminal domain"/>
    <property type="match status" value="1"/>
</dbReference>
<dbReference type="InterPro" id="IPR016166">
    <property type="entry name" value="FAD-bd_PCMH"/>
</dbReference>
<dbReference type="Pfam" id="PF01565">
    <property type="entry name" value="FAD_binding_4"/>
    <property type="match status" value="1"/>
</dbReference>
<keyword evidence="2" id="KW-0285">Flavoprotein</keyword>
<accession>A0ABW0SEX3</accession>
<comment type="caution">
    <text evidence="5">The sequence shown here is derived from an EMBL/GenBank/DDBJ whole genome shotgun (WGS) entry which is preliminary data.</text>
</comment>
<evidence type="ECO:0000313" key="5">
    <source>
        <dbReference type="EMBL" id="MFC5567517.1"/>
    </source>
</evidence>
<dbReference type="EMBL" id="JBHSNA010000015">
    <property type="protein sequence ID" value="MFC5567517.1"/>
    <property type="molecule type" value="Genomic_DNA"/>
</dbReference>
<dbReference type="Pfam" id="PF02913">
    <property type="entry name" value="FAD-oxidase_C"/>
    <property type="match status" value="1"/>
</dbReference>
<gene>
    <name evidence="5" type="ORF">ACFPOC_13980</name>
</gene>
<evidence type="ECO:0000256" key="3">
    <source>
        <dbReference type="ARBA" id="ARBA00022827"/>
    </source>
</evidence>
<name>A0ABW0SEX3_9RHOB</name>
<dbReference type="Gene3D" id="1.10.45.10">
    <property type="entry name" value="Vanillyl-alcohol Oxidase, Chain A, domain 4"/>
    <property type="match status" value="1"/>
</dbReference>
<dbReference type="Gene3D" id="3.30.70.2190">
    <property type="match status" value="1"/>
</dbReference>
<comment type="similarity">
    <text evidence="1">Belongs to the FAD-binding oxidoreductase/transferase type 4 family.</text>
</comment>
<dbReference type="Proteomes" id="UP001596056">
    <property type="component" value="Unassembled WGS sequence"/>
</dbReference>
<reference evidence="6" key="1">
    <citation type="journal article" date="2019" name="Int. J. Syst. Evol. Microbiol.">
        <title>The Global Catalogue of Microorganisms (GCM) 10K type strain sequencing project: providing services to taxonomists for standard genome sequencing and annotation.</title>
        <authorList>
            <consortium name="The Broad Institute Genomics Platform"/>
            <consortium name="The Broad Institute Genome Sequencing Center for Infectious Disease"/>
            <person name="Wu L."/>
            <person name="Ma J."/>
        </authorList>
    </citation>
    <scope>NUCLEOTIDE SEQUENCE [LARGE SCALE GENOMIC DNA]</scope>
    <source>
        <strain evidence="6">KACC 11588</strain>
    </source>
</reference>
<dbReference type="InterPro" id="IPR004113">
    <property type="entry name" value="FAD-bd_oxidored_4_C"/>
</dbReference>
<proteinExistence type="inferred from homology"/>
<dbReference type="SUPFAM" id="SSF56176">
    <property type="entry name" value="FAD-binding/transporter-associated domain-like"/>
    <property type="match status" value="1"/>
</dbReference>
<dbReference type="Gene3D" id="3.30.70.2740">
    <property type="match status" value="1"/>
</dbReference>
<sequence>MDLTQALAAIVGPAHLLQGPDAAPWARDWTGGYRGQPLAVARPGSTAEVSQILRIAHDARLPVVPASGRTGLTGAAHAPGALVLSLDRMNRIRALKPGPRLAIAEAGVILERLHEAAAAHDLQFPLTFGAKGSAMVGGALSTNAGGSNVLRHGSARDQVLGLEVVLASGRVLDLMAELHKDNSGYALRHLFVGAEGTLGVITAAVLKLVPRPRAHATAMIAVPSVAAALDLLSRLQETTGGGVEAFEYMPRAFIAAHLTQTPGARPPFDSPHEHTILLEVGSTAPRDARPGPDGATPLMSLVEGALAEALVRGQVLDAVLAQNEAQRRAMWERRESAARITFTRPAWVDTDVALPLDRLEEFLATVRRRLAEIDPGADDMVVAHLGDGNVHYTAYPTRGDTDHLAAIRALVDATATALDGSFSAEHGVGLSKLASMRAHKDPVALDTMRALKAALDPHGILNPGKVLPAP</sequence>
<dbReference type="InterPro" id="IPR051264">
    <property type="entry name" value="FAD-oxidored/transferase_4"/>
</dbReference>
<keyword evidence="6" id="KW-1185">Reference proteome</keyword>
<dbReference type="InterPro" id="IPR016171">
    <property type="entry name" value="Vanillyl_alc_oxidase_C-sub2"/>
</dbReference>
<dbReference type="InterPro" id="IPR016167">
    <property type="entry name" value="FAD-bd_PCMH_sub1"/>
</dbReference>
<organism evidence="5 6">
    <name type="scientific">Rubellimicrobium aerolatum</name>
    <dbReference type="NCBI Taxonomy" id="490979"/>
    <lineage>
        <taxon>Bacteria</taxon>
        <taxon>Pseudomonadati</taxon>
        <taxon>Pseudomonadota</taxon>
        <taxon>Alphaproteobacteria</taxon>
        <taxon>Rhodobacterales</taxon>
        <taxon>Roseobacteraceae</taxon>
        <taxon>Rubellimicrobium</taxon>
    </lineage>
</organism>
<evidence type="ECO:0000256" key="1">
    <source>
        <dbReference type="ARBA" id="ARBA00008000"/>
    </source>
</evidence>
<dbReference type="InterPro" id="IPR016169">
    <property type="entry name" value="FAD-bd_PCMH_sub2"/>
</dbReference>
<protein>
    <submittedName>
        <fullName evidence="5">FAD-binding oxidoreductase</fullName>
    </submittedName>
</protein>
<dbReference type="PANTHER" id="PTHR43716">
    <property type="entry name" value="D-2-HYDROXYGLUTARATE DEHYDROGENASE, MITOCHONDRIAL"/>
    <property type="match status" value="1"/>
</dbReference>
<dbReference type="Gene3D" id="3.30.43.10">
    <property type="entry name" value="Uridine Diphospho-n-acetylenolpyruvylglucosamine Reductase, domain 2"/>
    <property type="match status" value="1"/>
</dbReference>
<feature type="domain" description="FAD-binding PCMH-type" evidence="4">
    <location>
        <begin position="33"/>
        <end position="211"/>
    </location>
</feature>
<evidence type="ECO:0000259" key="4">
    <source>
        <dbReference type="PROSITE" id="PS51387"/>
    </source>
</evidence>
<evidence type="ECO:0000256" key="2">
    <source>
        <dbReference type="ARBA" id="ARBA00022630"/>
    </source>
</evidence>
<dbReference type="InterPro" id="IPR036318">
    <property type="entry name" value="FAD-bd_PCMH-like_sf"/>
</dbReference>
<dbReference type="InterPro" id="IPR006094">
    <property type="entry name" value="Oxid_FAD_bind_N"/>
</dbReference>
<keyword evidence="3" id="KW-0274">FAD</keyword>
<dbReference type="RefSeq" id="WP_209841093.1">
    <property type="nucleotide sequence ID" value="NZ_JAGGJP010000009.1"/>
</dbReference>
<evidence type="ECO:0000313" key="6">
    <source>
        <dbReference type="Proteomes" id="UP001596056"/>
    </source>
</evidence>
<dbReference type="PROSITE" id="PS51387">
    <property type="entry name" value="FAD_PCMH"/>
    <property type="match status" value="1"/>
</dbReference>
<dbReference type="InterPro" id="IPR016164">
    <property type="entry name" value="FAD-linked_Oxase-like_C"/>
</dbReference>
<dbReference type="PANTHER" id="PTHR43716:SF2">
    <property type="entry name" value="BLL6224 PROTEIN"/>
    <property type="match status" value="1"/>
</dbReference>
<dbReference type="Gene3D" id="3.30.465.10">
    <property type="match status" value="1"/>
</dbReference>